<feature type="domain" description="3-keto-alpha-glucoside-1,2-lyase/3-keto-2-hydroxy-glucal hydratase" evidence="1">
    <location>
        <begin position="45"/>
        <end position="266"/>
    </location>
</feature>
<sequence length="268" mass="30050">MKIKIGFWNIGLVLFLLLGIFSCKQKDGSKDIANTESAKVSGESGFIEIFDGKTLSNWKGDPTYWSVQNGSLVGEVTPETLLKSNTFIIWQGGQPDDFELKLEFKIATSGNSGINYRSELLDTIPNALKGYQADIDGEIRYTGQNYEEKKRATLAYRGENVIINTQDNSNEPGSLRANVKKNCWQSREVVSSLGDSDSLKLNIKSEDWNEAHLIIKGNKLQHYINGVLMSEVIDNDTINRKLKGYLGVQVHVGPPMKVEYRNIRLKNL</sequence>
<dbReference type="Pfam" id="PF06439">
    <property type="entry name" value="3keto-disac_hyd"/>
    <property type="match status" value="1"/>
</dbReference>
<evidence type="ECO:0000259" key="1">
    <source>
        <dbReference type="Pfam" id="PF06439"/>
    </source>
</evidence>
<reference evidence="2" key="1">
    <citation type="journal article" date="2015" name="Nature">
        <title>Complex archaea that bridge the gap between prokaryotes and eukaryotes.</title>
        <authorList>
            <person name="Spang A."/>
            <person name="Saw J.H."/>
            <person name="Jorgensen S.L."/>
            <person name="Zaremba-Niedzwiedzka K."/>
            <person name="Martijn J."/>
            <person name="Lind A.E."/>
            <person name="van Eijk R."/>
            <person name="Schleper C."/>
            <person name="Guy L."/>
            <person name="Ettema T.J."/>
        </authorList>
    </citation>
    <scope>NUCLEOTIDE SEQUENCE</scope>
</reference>
<gene>
    <name evidence="2" type="ORF">LCGC14_0065880</name>
</gene>
<protein>
    <recommendedName>
        <fullName evidence="1">3-keto-alpha-glucoside-1,2-lyase/3-keto-2-hydroxy-glucal hydratase domain-containing protein</fullName>
    </recommendedName>
</protein>
<dbReference type="PROSITE" id="PS51257">
    <property type="entry name" value="PROKAR_LIPOPROTEIN"/>
    <property type="match status" value="1"/>
</dbReference>
<dbReference type="GO" id="GO:0016787">
    <property type="term" value="F:hydrolase activity"/>
    <property type="evidence" value="ECO:0007669"/>
    <property type="project" value="InterPro"/>
</dbReference>
<dbReference type="Gene3D" id="2.60.120.560">
    <property type="entry name" value="Exo-inulinase, domain 1"/>
    <property type="match status" value="1"/>
</dbReference>
<proteinExistence type="predicted"/>
<accession>A0A0F9VQ32</accession>
<name>A0A0F9VQ32_9ZZZZ</name>
<dbReference type="InterPro" id="IPR010496">
    <property type="entry name" value="AL/BT2_dom"/>
</dbReference>
<comment type="caution">
    <text evidence="2">The sequence shown here is derived from an EMBL/GenBank/DDBJ whole genome shotgun (WGS) entry which is preliminary data.</text>
</comment>
<evidence type="ECO:0000313" key="2">
    <source>
        <dbReference type="EMBL" id="KKO06170.1"/>
    </source>
</evidence>
<dbReference type="EMBL" id="LAZR01000016">
    <property type="protein sequence ID" value="KKO06170.1"/>
    <property type="molecule type" value="Genomic_DNA"/>
</dbReference>
<organism evidence="2">
    <name type="scientific">marine sediment metagenome</name>
    <dbReference type="NCBI Taxonomy" id="412755"/>
    <lineage>
        <taxon>unclassified sequences</taxon>
        <taxon>metagenomes</taxon>
        <taxon>ecological metagenomes</taxon>
    </lineage>
</organism>
<dbReference type="AlphaFoldDB" id="A0A0F9VQ32"/>